<dbReference type="EMBL" id="SHKO01000007">
    <property type="protein sequence ID" value="RZT91036.1"/>
    <property type="molecule type" value="Genomic_DNA"/>
</dbReference>
<dbReference type="CDD" id="cd22231">
    <property type="entry name" value="RHH_NikR_HicB-like"/>
    <property type="match status" value="1"/>
</dbReference>
<protein>
    <submittedName>
        <fullName evidence="2">Ribbon-helix-helix CopG family protein</fullName>
    </submittedName>
</protein>
<dbReference type="InterPro" id="IPR002145">
    <property type="entry name" value="CopG"/>
</dbReference>
<keyword evidence="3" id="KW-1185">Reference proteome</keyword>
<dbReference type="AlphaFoldDB" id="A0A4Q7V3N1"/>
<dbReference type="Pfam" id="PF01402">
    <property type="entry name" value="RHH_1"/>
    <property type="match status" value="1"/>
</dbReference>
<dbReference type="RefSeq" id="WP_130305310.1">
    <property type="nucleotide sequence ID" value="NZ_SHKO01000007.1"/>
</dbReference>
<dbReference type="Proteomes" id="UP000293398">
    <property type="component" value="Unassembled WGS sequence"/>
</dbReference>
<sequence>MAIHAKPKKPLSKEAAAEAFVTGAPDGTAKPETSVSYDKGIVKGHKRQVSITISPDLLRQIDAKAEAMGTGRSAFISMAVFKALQE</sequence>
<gene>
    <name evidence="2" type="ORF">EV681_4559</name>
</gene>
<proteinExistence type="predicted"/>
<name>A0A4Q7V3N1_9BURK</name>
<evidence type="ECO:0000313" key="3">
    <source>
        <dbReference type="Proteomes" id="UP000293398"/>
    </source>
</evidence>
<accession>A0A4Q7V3N1</accession>
<comment type="caution">
    <text evidence="2">The sequence shown here is derived from an EMBL/GenBank/DDBJ whole genome shotgun (WGS) entry which is preliminary data.</text>
</comment>
<dbReference type="OrthoDB" id="8910829at2"/>
<evidence type="ECO:0000259" key="1">
    <source>
        <dbReference type="Pfam" id="PF01402"/>
    </source>
</evidence>
<evidence type="ECO:0000313" key="2">
    <source>
        <dbReference type="EMBL" id="RZT91036.1"/>
    </source>
</evidence>
<organism evidence="2 3">
    <name type="scientific">Advenella incenata</name>
    <dbReference type="NCBI Taxonomy" id="267800"/>
    <lineage>
        <taxon>Bacteria</taxon>
        <taxon>Pseudomonadati</taxon>
        <taxon>Pseudomonadota</taxon>
        <taxon>Betaproteobacteria</taxon>
        <taxon>Burkholderiales</taxon>
        <taxon>Alcaligenaceae</taxon>
    </lineage>
</organism>
<reference evidence="2 3" key="1">
    <citation type="submission" date="2019-02" db="EMBL/GenBank/DDBJ databases">
        <title>Genomic Encyclopedia of Type Strains, Phase IV (KMG-IV): sequencing the most valuable type-strain genomes for metagenomic binning, comparative biology and taxonomic classification.</title>
        <authorList>
            <person name="Goeker M."/>
        </authorList>
    </citation>
    <scope>NUCLEOTIDE SEQUENCE [LARGE SCALE GENOMIC DNA]</scope>
    <source>
        <strain evidence="2 3">DSM 23814</strain>
    </source>
</reference>
<dbReference type="GO" id="GO:0006355">
    <property type="term" value="P:regulation of DNA-templated transcription"/>
    <property type="evidence" value="ECO:0007669"/>
    <property type="project" value="InterPro"/>
</dbReference>
<feature type="domain" description="Ribbon-helix-helix protein CopG" evidence="1">
    <location>
        <begin position="48"/>
        <end position="76"/>
    </location>
</feature>